<accession>A0A2W5S478</accession>
<name>A0A2W5S478_CERSP</name>
<dbReference type="PROSITE" id="PS00101">
    <property type="entry name" value="HEXAPEP_TRANSFERASES"/>
    <property type="match status" value="1"/>
</dbReference>
<evidence type="ECO:0000256" key="3">
    <source>
        <dbReference type="ARBA" id="ARBA00022737"/>
    </source>
</evidence>
<dbReference type="Pfam" id="PF14602">
    <property type="entry name" value="Hexapep_2"/>
    <property type="match status" value="1"/>
</dbReference>
<proteinExistence type="inferred from homology"/>
<dbReference type="Gene3D" id="2.160.10.10">
    <property type="entry name" value="Hexapeptide repeat proteins"/>
    <property type="match status" value="1"/>
</dbReference>
<organism evidence="5 6">
    <name type="scientific">Cereibacter sphaeroides</name>
    <name type="common">Rhodobacter sphaeroides</name>
    <dbReference type="NCBI Taxonomy" id="1063"/>
    <lineage>
        <taxon>Bacteria</taxon>
        <taxon>Pseudomonadati</taxon>
        <taxon>Pseudomonadota</taxon>
        <taxon>Alphaproteobacteria</taxon>
        <taxon>Rhodobacterales</taxon>
        <taxon>Paracoccaceae</taxon>
        <taxon>Cereibacter</taxon>
    </lineage>
</organism>
<dbReference type="GO" id="GO:0008374">
    <property type="term" value="F:O-acyltransferase activity"/>
    <property type="evidence" value="ECO:0007669"/>
    <property type="project" value="TreeGrafter"/>
</dbReference>
<dbReference type="SUPFAM" id="SSF51161">
    <property type="entry name" value="Trimeric LpxA-like enzymes"/>
    <property type="match status" value="1"/>
</dbReference>
<dbReference type="InterPro" id="IPR001451">
    <property type="entry name" value="Hexapep"/>
</dbReference>
<keyword evidence="3" id="KW-0677">Repeat</keyword>
<sequence length="192" mass="20057">MIDDRVYKAKSTKLQRLVRLIGSVLDPRALAHAFKLIGYYNATHVAELRRATKGSGLRISPTASFANGHNITLGNRVHIGANTSLWAGPGSGRITLGDDALLAPGIMITAANYRFNDGSPVNDQPMDEADIVIGRDVWIGYGAVILPGVTIGDGAIIGAGTVVRRDVPAGAVAVGNPARVVGRRHGADGDVS</sequence>
<dbReference type="InterPro" id="IPR018357">
    <property type="entry name" value="Hexapep_transf_CS"/>
</dbReference>
<comment type="caution">
    <text evidence="5">The sequence shown here is derived from an EMBL/GenBank/DDBJ whole genome shotgun (WGS) entry which is preliminary data.</text>
</comment>
<dbReference type="PANTHER" id="PTHR23416">
    <property type="entry name" value="SIALIC ACID SYNTHASE-RELATED"/>
    <property type="match status" value="1"/>
</dbReference>
<evidence type="ECO:0000313" key="5">
    <source>
        <dbReference type="EMBL" id="PZQ94874.1"/>
    </source>
</evidence>
<dbReference type="CDD" id="cd04647">
    <property type="entry name" value="LbH_MAT_like"/>
    <property type="match status" value="1"/>
</dbReference>
<dbReference type="EMBL" id="QFQS01000012">
    <property type="protein sequence ID" value="PZQ94874.1"/>
    <property type="molecule type" value="Genomic_DNA"/>
</dbReference>
<gene>
    <name evidence="5" type="ORF">DI533_21060</name>
</gene>
<dbReference type="AlphaFoldDB" id="A0A2W5S478"/>
<reference evidence="5 6" key="1">
    <citation type="submission" date="2017-08" db="EMBL/GenBank/DDBJ databases">
        <title>Infants hospitalized years apart are colonized by the same room-sourced microbial strains.</title>
        <authorList>
            <person name="Brooks B."/>
            <person name="Olm M.R."/>
            <person name="Firek B.A."/>
            <person name="Baker R."/>
            <person name="Thomas B.C."/>
            <person name="Morowitz M.J."/>
            <person name="Banfield J.F."/>
        </authorList>
    </citation>
    <scope>NUCLEOTIDE SEQUENCE [LARGE SCALE GENOMIC DNA]</scope>
    <source>
        <strain evidence="5">S2_003_000_R2_11</strain>
    </source>
</reference>
<evidence type="ECO:0000256" key="2">
    <source>
        <dbReference type="ARBA" id="ARBA00022679"/>
    </source>
</evidence>
<dbReference type="InterPro" id="IPR051159">
    <property type="entry name" value="Hexapeptide_acetyltransf"/>
</dbReference>
<dbReference type="Proteomes" id="UP000248975">
    <property type="component" value="Unassembled WGS sequence"/>
</dbReference>
<keyword evidence="2 5" id="KW-0808">Transferase</keyword>
<evidence type="ECO:0000313" key="6">
    <source>
        <dbReference type="Proteomes" id="UP000248975"/>
    </source>
</evidence>
<keyword evidence="4 5" id="KW-0012">Acyltransferase</keyword>
<evidence type="ECO:0000256" key="1">
    <source>
        <dbReference type="ARBA" id="ARBA00007274"/>
    </source>
</evidence>
<evidence type="ECO:0000256" key="4">
    <source>
        <dbReference type="ARBA" id="ARBA00023315"/>
    </source>
</evidence>
<dbReference type="PANTHER" id="PTHR23416:SF23">
    <property type="entry name" value="ACETYLTRANSFERASE C18B11.09C-RELATED"/>
    <property type="match status" value="1"/>
</dbReference>
<dbReference type="Pfam" id="PF00132">
    <property type="entry name" value="Hexapep"/>
    <property type="match status" value="1"/>
</dbReference>
<protein>
    <submittedName>
        <fullName evidence="5">Acyltransferase</fullName>
    </submittedName>
</protein>
<comment type="similarity">
    <text evidence="1">Belongs to the transferase hexapeptide repeat family.</text>
</comment>
<dbReference type="InterPro" id="IPR011004">
    <property type="entry name" value="Trimer_LpxA-like_sf"/>
</dbReference>